<comment type="caution">
    <text evidence="2">The sequence shown here is derived from an EMBL/GenBank/DDBJ whole genome shotgun (WGS) entry which is preliminary data.</text>
</comment>
<feature type="compositionally biased region" description="Low complexity" evidence="1">
    <location>
        <begin position="315"/>
        <end position="324"/>
    </location>
</feature>
<dbReference type="OrthoDB" id="4161727at2759"/>
<organism evidence="2 3">
    <name type="scientific">Fusarium solani</name>
    <name type="common">Filamentous fungus</name>
    <dbReference type="NCBI Taxonomy" id="169388"/>
    <lineage>
        <taxon>Eukaryota</taxon>
        <taxon>Fungi</taxon>
        <taxon>Dikarya</taxon>
        <taxon>Ascomycota</taxon>
        <taxon>Pezizomycotina</taxon>
        <taxon>Sordariomycetes</taxon>
        <taxon>Hypocreomycetidae</taxon>
        <taxon>Hypocreales</taxon>
        <taxon>Nectriaceae</taxon>
        <taxon>Fusarium</taxon>
        <taxon>Fusarium solani species complex</taxon>
    </lineage>
</organism>
<feature type="compositionally biased region" description="Polar residues" evidence="1">
    <location>
        <begin position="284"/>
        <end position="298"/>
    </location>
</feature>
<feature type="compositionally biased region" description="Low complexity" evidence="1">
    <location>
        <begin position="1"/>
        <end position="16"/>
    </location>
</feature>
<evidence type="ECO:0000256" key="1">
    <source>
        <dbReference type="SAM" id="MobiDB-lite"/>
    </source>
</evidence>
<evidence type="ECO:0000313" key="2">
    <source>
        <dbReference type="EMBL" id="KAH7232539.1"/>
    </source>
</evidence>
<name>A0A9P9G774_FUSSL</name>
<accession>A0A9P9G774</accession>
<proteinExistence type="predicted"/>
<dbReference type="EMBL" id="JAGTJS010000029">
    <property type="protein sequence ID" value="KAH7232539.1"/>
    <property type="molecule type" value="Genomic_DNA"/>
</dbReference>
<feature type="region of interest" description="Disordered" evidence="1">
    <location>
        <begin position="283"/>
        <end position="378"/>
    </location>
</feature>
<dbReference type="PANTHER" id="PTHR38166:SF1">
    <property type="entry name" value="C2H2-TYPE DOMAIN-CONTAINING PROTEIN"/>
    <property type="match status" value="1"/>
</dbReference>
<sequence>MTSSPTSSLQPSQGSPHRWDGFRQWLRGVNRTRKIFEDAFDSSKSPWPSIKGRAKPVAESSADPFLVAKTPTIATRATHHCLDDFYIDQNSLQLSLQSTYWLTKSWLLRTPIREFDPLQCPFPKGALLRTLRRFLKPSPSSSLFSNFSQRVSHWVCGLQVTENRYTTDALVHVRSDKCPKTSSHREAISDNSVCAEASMPPLQCEGTYRKVLNLDFPSQTLNSSIQPGFSCSRCSSSVRQNRKHSCIRGPRTSFGNVNDILQVVGYEGPEQTAKNYLRELQRQLGGSSSDPEDNASSIKRQEHGNSRAPEDGETSQKPSKSQKPNSRYDEGTNGTTKAGKKRKRDSPGRDDDDFDDSDRGGDRPNTGKRRKDEEEELEKNKFACPFYKNDPQAFRASRTCVGPGWSSVHRVKEHIFRRHMLSDTQCHHCMEDFETQVALDEHLETPCRLKPPLKPHGINKKQEGQLRSRKMYQKSLDEEEKWRAIYKIIFPDAQGIPSPYYEPEVPEFPDYYRQMFLRKLPGNVTEQLIAPGSELMKHITTNAVANQQISTRDAGRKLSGGYTLPSSTQVSAKEQLVQQIQNAVEAAVRKTLSQVDAPKESNSEPPIPTLNFEDLEEDTKVPMEKGTQAQPAGPALLQDNLLQPQSIAGVGLKPEYQTPTSSVLSLSPDPQFRGMAEPILLHPAGPTPEELEWRFPLDETTSDSLFQHTARESAIPEPGRLANIWDNSLTIPSGGIYASTSPGLNLPVSGPAIVQNQGPFSVPEAQLENFQLDSWDFEPIRSADSGYESIVGPSDSNGLENLDTDYLFFQSDLQG</sequence>
<reference evidence="2" key="1">
    <citation type="journal article" date="2021" name="Nat. Commun.">
        <title>Genetic determinants of endophytism in the Arabidopsis root mycobiome.</title>
        <authorList>
            <person name="Mesny F."/>
            <person name="Miyauchi S."/>
            <person name="Thiergart T."/>
            <person name="Pickel B."/>
            <person name="Atanasova L."/>
            <person name="Karlsson M."/>
            <person name="Huettel B."/>
            <person name="Barry K.W."/>
            <person name="Haridas S."/>
            <person name="Chen C."/>
            <person name="Bauer D."/>
            <person name="Andreopoulos W."/>
            <person name="Pangilinan J."/>
            <person name="LaButti K."/>
            <person name="Riley R."/>
            <person name="Lipzen A."/>
            <person name="Clum A."/>
            <person name="Drula E."/>
            <person name="Henrissat B."/>
            <person name="Kohler A."/>
            <person name="Grigoriev I.V."/>
            <person name="Martin F.M."/>
            <person name="Hacquard S."/>
        </authorList>
    </citation>
    <scope>NUCLEOTIDE SEQUENCE</scope>
    <source>
        <strain evidence="2">FSSC 5 MPI-SDFR-AT-0091</strain>
    </source>
</reference>
<protein>
    <recommendedName>
        <fullName evidence="4">C2H2-type domain-containing protein</fullName>
    </recommendedName>
</protein>
<evidence type="ECO:0008006" key="4">
    <source>
        <dbReference type="Google" id="ProtNLM"/>
    </source>
</evidence>
<dbReference type="AlphaFoldDB" id="A0A9P9G774"/>
<feature type="compositionally biased region" description="Basic and acidic residues" evidence="1">
    <location>
        <begin position="299"/>
        <end position="310"/>
    </location>
</feature>
<keyword evidence="3" id="KW-1185">Reference proteome</keyword>
<dbReference type="PANTHER" id="PTHR38166">
    <property type="entry name" value="C2H2-TYPE DOMAIN-CONTAINING PROTEIN-RELATED"/>
    <property type="match status" value="1"/>
</dbReference>
<gene>
    <name evidence="2" type="ORF">B0J15DRAFT_455509</name>
</gene>
<evidence type="ECO:0000313" key="3">
    <source>
        <dbReference type="Proteomes" id="UP000736672"/>
    </source>
</evidence>
<feature type="region of interest" description="Disordered" evidence="1">
    <location>
        <begin position="1"/>
        <end position="20"/>
    </location>
</feature>
<dbReference type="Proteomes" id="UP000736672">
    <property type="component" value="Unassembled WGS sequence"/>
</dbReference>